<feature type="non-terminal residue" evidence="1">
    <location>
        <position position="25"/>
    </location>
</feature>
<sequence>MTSLIAKKWRKIAKRAMQVAFLCGD</sequence>
<dbReference type="EMBL" id="UINC01070353">
    <property type="protein sequence ID" value="SVC04437.1"/>
    <property type="molecule type" value="Genomic_DNA"/>
</dbReference>
<dbReference type="AlphaFoldDB" id="A0A382IZ63"/>
<accession>A0A382IZ63</accession>
<reference evidence="1" key="1">
    <citation type="submission" date="2018-05" db="EMBL/GenBank/DDBJ databases">
        <authorList>
            <person name="Lanie J.A."/>
            <person name="Ng W.-L."/>
            <person name="Kazmierczak K.M."/>
            <person name="Andrzejewski T.M."/>
            <person name="Davidsen T.M."/>
            <person name="Wayne K.J."/>
            <person name="Tettelin H."/>
            <person name="Glass J.I."/>
            <person name="Rusch D."/>
            <person name="Podicherti R."/>
            <person name="Tsui H.-C.T."/>
            <person name="Winkler M.E."/>
        </authorList>
    </citation>
    <scope>NUCLEOTIDE SEQUENCE</scope>
</reference>
<evidence type="ECO:0000313" key="1">
    <source>
        <dbReference type="EMBL" id="SVC04437.1"/>
    </source>
</evidence>
<name>A0A382IZ63_9ZZZZ</name>
<proteinExistence type="predicted"/>
<organism evidence="1">
    <name type="scientific">marine metagenome</name>
    <dbReference type="NCBI Taxonomy" id="408172"/>
    <lineage>
        <taxon>unclassified sequences</taxon>
        <taxon>metagenomes</taxon>
        <taxon>ecological metagenomes</taxon>
    </lineage>
</organism>
<gene>
    <name evidence="1" type="ORF">METZ01_LOCUS257291</name>
</gene>
<protein>
    <submittedName>
        <fullName evidence="1">Uncharacterized protein</fullName>
    </submittedName>
</protein>